<evidence type="ECO:0000313" key="3">
    <source>
        <dbReference type="Proteomes" id="UP001207626"/>
    </source>
</evidence>
<dbReference type="PROSITE" id="PS51819">
    <property type="entry name" value="VOC"/>
    <property type="match status" value="1"/>
</dbReference>
<protein>
    <submittedName>
        <fullName evidence="2">VOC family protein</fullName>
    </submittedName>
</protein>
<dbReference type="EMBL" id="JAMDLW010000011">
    <property type="protein sequence ID" value="MCY9520064.1"/>
    <property type="molecule type" value="Genomic_DNA"/>
</dbReference>
<gene>
    <name evidence="2" type="ORF">M5X09_10255</name>
</gene>
<dbReference type="SUPFAM" id="SSF54593">
    <property type="entry name" value="Glyoxalase/Bleomycin resistance protein/Dihydroxybiphenyl dioxygenase"/>
    <property type="match status" value="1"/>
</dbReference>
<organism evidence="2 3">
    <name type="scientific">Paenibacillus apiarius</name>
    <dbReference type="NCBI Taxonomy" id="46240"/>
    <lineage>
        <taxon>Bacteria</taxon>
        <taxon>Bacillati</taxon>
        <taxon>Bacillota</taxon>
        <taxon>Bacilli</taxon>
        <taxon>Bacillales</taxon>
        <taxon>Paenibacillaceae</taxon>
        <taxon>Paenibacillus</taxon>
    </lineage>
</organism>
<dbReference type="Pfam" id="PF00903">
    <property type="entry name" value="Glyoxalase"/>
    <property type="match status" value="1"/>
</dbReference>
<dbReference type="InterPro" id="IPR037523">
    <property type="entry name" value="VOC_core"/>
</dbReference>
<reference evidence="2 3" key="1">
    <citation type="submission" date="2022-05" db="EMBL/GenBank/DDBJ databases">
        <title>Genome Sequencing of Bee-Associated Microbes.</title>
        <authorList>
            <person name="Dunlap C."/>
        </authorList>
    </citation>
    <scope>NUCLEOTIDE SEQUENCE [LARGE SCALE GENOMIC DNA]</scope>
    <source>
        <strain evidence="2 3">NRRL NRS-1438</strain>
    </source>
</reference>
<dbReference type="InterPro" id="IPR004360">
    <property type="entry name" value="Glyas_Fos-R_dOase_dom"/>
</dbReference>
<accession>A0ABT4DRW0</accession>
<dbReference type="RefSeq" id="WP_087434391.1">
    <property type="nucleotide sequence ID" value="NZ_JAMDLV010000031.1"/>
</dbReference>
<evidence type="ECO:0000313" key="2">
    <source>
        <dbReference type="EMBL" id="MCY9520064.1"/>
    </source>
</evidence>
<feature type="domain" description="VOC" evidence="1">
    <location>
        <begin position="17"/>
        <end position="130"/>
    </location>
</feature>
<dbReference type="Gene3D" id="3.10.180.10">
    <property type="entry name" value="2,3-Dihydroxybiphenyl 1,2-Dioxygenase, domain 1"/>
    <property type="match status" value="1"/>
</dbReference>
<sequence length="473" mass="51730">MNRTTIAAKQVHPVKNHIGGVFMHVSNMERSVNWYHKLFGLPDRSSVTDKVHEIAMNGGSGLVLDQHGYDRGLSMAERPILMLQSPDVHAAYRFAKQNGIPIEWEIEQYPGMAFFTLRDPDGNLLMICGNPGETVTGHEEEPAGTAAVQYDGGGTWLTVRGSSTQGRLTPEGLALTGRAVTDETFHTPIRIETTLRLEAGCLRLLFGPHGELTFNYGPSANGGAGEEFYVNHPSLHKTFSYTDKGAVPYGQWVRIEWTIRERSMEIHLDDQLFHAQEGYFGDTVGLAGIGCDNGQVTVRSFFAEPLAVTAEVPHLAVSGGGEPIDELIPDQVCHPVMTGEGLWLSYNEHWGDARTKAAYPVPFQCRLNIRTDTNSLVLYGGTSAKVKFHTSGALSFIDPVTKEEAWAEGKGVLPNKWTEVVWTMESDRATIAVDGEVRLERSGDFSGCAFRLGVGPDQGSALVVNAMEVARLS</sequence>
<proteinExistence type="predicted"/>
<dbReference type="InterPro" id="IPR029068">
    <property type="entry name" value="Glyas_Bleomycin-R_OHBP_Dase"/>
</dbReference>
<comment type="caution">
    <text evidence="2">The sequence shown here is derived from an EMBL/GenBank/DDBJ whole genome shotgun (WGS) entry which is preliminary data.</text>
</comment>
<evidence type="ECO:0000259" key="1">
    <source>
        <dbReference type="PROSITE" id="PS51819"/>
    </source>
</evidence>
<dbReference type="Proteomes" id="UP001207626">
    <property type="component" value="Unassembled WGS sequence"/>
</dbReference>
<keyword evidence="3" id="KW-1185">Reference proteome</keyword>
<dbReference type="CDD" id="cd06587">
    <property type="entry name" value="VOC"/>
    <property type="match status" value="1"/>
</dbReference>
<name>A0ABT4DRW0_9BACL</name>